<reference evidence="2" key="1">
    <citation type="journal article" date="2023" name="Plant J.">
        <title>Genome sequences and population genomics provide insights into the demographic history, inbreeding, and mutation load of two 'living fossil' tree species of Dipteronia.</title>
        <authorList>
            <person name="Feng Y."/>
            <person name="Comes H.P."/>
            <person name="Chen J."/>
            <person name="Zhu S."/>
            <person name="Lu R."/>
            <person name="Zhang X."/>
            <person name="Li P."/>
            <person name="Qiu J."/>
            <person name="Olsen K.M."/>
            <person name="Qiu Y."/>
        </authorList>
    </citation>
    <scope>NUCLEOTIDE SEQUENCE</scope>
    <source>
        <strain evidence="2">NBL</strain>
    </source>
</reference>
<dbReference type="PANTHER" id="PTHR23079">
    <property type="entry name" value="RNA-DEPENDENT RNA POLYMERASE"/>
    <property type="match status" value="1"/>
</dbReference>
<comment type="caution">
    <text evidence="2">The sequence shown here is derived from an EMBL/GenBank/DDBJ whole genome shotgun (WGS) entry which is preliminary data.</text>
</comment>
<dbReference type="PANTHER" id="PTHR23079:SF1">
    <property type="entry name" value="RNA-DEPENDENT RNA POLYMERASE 1"/>
    <property type="match status" value="1"/>
</dbReference>
<organism evidence="2 3">
    <name type="scientific">Dipteronia sinensis</name>
    <dbReference type="NCBI Taxonomy" id="43782"/>
    <lineage>
        <taxon>Eukaryota</taxon>
        <taxon>Viridiplantae</taxon>
        <taxon>Streptophyta</taxon>
        <taxon>Embryophyta</taxon>
        <taxon>Tracheophyta</taxon>
        <taxon>Spermatophyta</taxon>
        <taxon>Magnoliopsida</taxon>
        <taxon>eudicotyledons</taxon>
        <taxon>Gunneridae</taxon>
        <taxon>Pentapetalae</taxon>
        <taxon>rosids</taxon>
        <taxon>malvids</taxon>
        <taxon>Sapindales</taxon>
        <taxon>Sapindaceae</taxon>
        <taxon>Hippocastanoideae</taxon>
        <taxon>Acereae</taxon>
        <taxon>Dipteronia</taxon>
    </lineage>
</organism>
<evidence type="ECO:0000313" key="3">
    <source>
        <dbReference type="Proteomes" id="UP001281410"/>
    </source>
</evidence>
<dbReference type="GO" id="GO:0031380">
    <property type="term" value="C:nuclear RNA-directed RNA polymerase complex"/>
    <property type="evidence" value="ECO:0007669"/>
    <property type="project" value="TreeGrafter"/>
</dbReference>
<evidence type="ECO:0000259" key="1">
    <source>
        <dbReference type="Pfam" id="PF26253"/>
    </source>
</evidence>
<sequence>MGSIQKPMKMARFFDRKRDTEEISFAVRSLRKQAKAWFNRKESESSDPATPTTEKEVYVKASAWYHVTYHHSYWGCYNQEMNQDHCLSIAWSVYDKLVDIKKGKLIS</sequence>
<evidence type="ECO:0000313" key="2">
    <source>
        <dbReference type="EMBL" id="KAK3217854.1"/>
    </source>
</evidence>
<protein>
    <recommendedName>
        <fullName evidence="1">RDRP C-terminal head domain-containing protein</fullName>
    </recommendedName>
</protein>
<gene>
    <name evidence="2" type="ORF">Dsin_011824</name>
</gene>
<dbReference type="InterPro" id="IPR007855">
    <property type="entry name" value="RDRP"/>
</dbReference>
<proteinExistence type="predicted"/>
<dbReference type="InterPro" id="IPR058752">
    <property type="entry name" value="RDRP_C_head"/>
</dbReference>
<name>A0AAE0E7L2_9ROSI</name>
<dbReference type="Pfam" id="PF26253">
    <property type="entry name" value="RdRP_head"/>
    <property type="match status" value="1"/>
</dbReference>
<dbReference type="GO" id="GO:0003968">
    <property type="term" value="F:RNA-directed RNA polymerase activity"/>
    <property type="evidence" value="ECO:0007669"/>
    <property type="project" value="InterPro"/>
</dbReference>
<dbReference type="GO" id="GO:0030422">
    <property type="term" value="P:siRNA processing"/>
    <property type="evidence" value="ECO:0007669"/>
    <property type="project" value="TreeGrafter"/>
</dbReference>
<keyword evidence="3" id="KW-1185">Reference proteome</keyword>
<dbReference type="Proteomes" id="UP001281410">
    <property type="component" value="Unassembled WGS sequence"/>
</dbReference>
<dbReference type="AlphaFoldDB" id="A0AAE0E7L2"/>
<accession>A0AAE0E7L2</accession>
<dbReference type="EMBL" id="JANJYJ010000004">
    <property type="protein sequence ID" value="KAK3217854.1"/>
    <property type="molecule type" value="Genomic_DNA"/>
</dbReference>
<feature type="domain" description="RDRP C-terminal head" evidence="1">
    <location>
        <begin position="2"/>
        <end position="102"/>
    </location>
</feature>